<evidence type="ECO:0000313" key="1">
    <source>
        <dbReference type="EMBL" id="KAJ3486056.1"/>
    </source>
</evidence>
<evidence type="ECO:0000313" key="2">
    <source>
        <dbReference type="Proteomes" id="UP001212997"/>
    </source>
</evidence>
<reference evidence="1" key="1">
    <citation type="submission" date="2022-07" db="EMBL/GenBank/DDBJ databases">
        <title>Genome Sequence of Physisporinus lineatus.</title>
        <authorList>
            <person name="Buettner E."/>
        </authorList>
    </citation>
    <scope>NUCLEOTIDE SEQUENCE</scope>
    <source>
        <strain evidence="1">VT162</strain>
    </source>
</reference>
<protein>
    <submittedName>
        <fullName evidence="1">Uncharacterized protein</fullName>
    </submittedName>
</protein>
<comment type="caution">
    <text evidence="1">The sequence shown here is derived from an EMBL/GenBank/DDBJ whole genome shotgun (WGS) entry which is preliminary data.</text>
</comment>
<organism evidence="1 2">
    <name type="scientific">Meripilus lineatus</name>
    <dbReference type="NCBI Taxonomy" id="2056292"/>
    <lineage>
        <taxon>Eukaryota</taxon>
        <taxon>Fungi</taxon>
        <taxon>Dikarya</taxon>
        <taxon>Basidiomycota</taxon>
        <taxon>Agaricomycotina</taxon>
        <taxon>Agaricomycetes</taxon>
        <taxon>Polyporales</taxon>
        <taxon>Meripilaceae</taxon>
        <taxon>Meripilus</taxon>
    </lineage>
</organism>
<name>A0AAD5V4R9_9APHY</name>
<accession>A0AAD5V4R9</accession>
<gene>
    <name evidence="1" type="ORF">NLI96_g4511</name>
</gene>
<dbReference type="Proteomes" id="UP001212997">
    <property type="component" value="Unassembled WGS sequence"/>
</dbReference>
<sequence length="96" mass="10799">MFNSQTLIRPRLASRLEKPNELWTVPGLLAYRPLRTYRGDWLSSSALATATPIVVYEVSPEVHGELVSVTARNVRMGGLPISISHLPRFRVWTPEA</sequence>
<keyword evidence="2" id="KW-1185">Reference proteome</keyword>
<dbReference type="EMBL" id="JANAWD010000133">
    <property type="protein sequence ID" value="KAJ3486056.1"/>
    <property type="molecule type" value="Genomic_DNA"/>
</dbReference>
<dbReference type="AlphaFoldDB" id="A0AAD5V4R9"/>
<proteinExistence type="predicted"/>